<feature type="transmembrane region" description="Helical" evidence="9">
    <location>
        <begin position="440"/>
        <end position="460"/>
    </location>
</feature>
<dbReference type="PROSITE" id="PS00873">
    <property type="entry name" value="NA_ALANINE_SYMP"/>
    <property type="match status" value="1"/>
</dbReference>
<feature type="transmembrane region" description="Helical" evidence="9">
    <location>
        <begin position="12"/>
        <end position="37"/>
    </location>
</feature>
<evidence type="ECO:0000313" key="12">
    <source>
        <dbReference type="Proteomes" id="UP000249886"/>
    </source>
</evidence>
<evidence type="ECO:0000256" key="9">
    <source>
        <dbReference type="RuleBase" id="RU363064"/>
    </source>
</evidence>
<dbReference type="InterPro" id="IPR001463">
    <property type="entry name" value="Na/Ala_symport"/>
</dbReference>
<feature type="transmembrane region" description="Helical" evidence="9">
    <location>
        <begin position="215"/>
        <end position="235"/>
    </location>
</feature>
<evidence type="ECO:0000256" key="5">
    <source>
        <dbReference type="ARBA" id="ARBA00022692"/>
    </source>
</evidence>
<comment type="caution">
    <text evidence="11">The sequence shown here is derived from an EMBL/GenBank/DDBJ whole genome shotgun (WGS) entry which is preliminary data.</text>
</comment>
<dbReference type="GeneID" id="84573452"/>
<feature type="transmembrane region" description="Helical" evidence="9">
    <location>
        <begin position="69"/>
        <end position="88"/>
    </location>
</feature>
<dbReference type="GO" id="GO:0005283">
    <property type="term" value="F:amino acid:sodium symporter activity"/>
    <property type="evidence" value="ECO:0007669"/>
    <property type="project" value="InterPro"/>
</dbReference>
<dbReference type="FunFam" id="1.20.1740.10:FF:000004">
    <property type="entry name" value="Sodium:alanine symporter family protein"/>
    <property type="match status" value="1"/>
</dbReference>
<feature type="transmembrane region" description="Helical" evidence="9">
    <location>
        <begin position="147"/>
        <end position="170"/>
    </location>
</feature>
<sequence>MSFATILDTLTTIIWSPALVFVCLAVGIFFTVSTLFMQIRCIPDMFQQMVGNDDSESGVSSFKALMISLAGRVGVGNIAGVATAIAYGGPGAVFWMWIVAIFGAATSFMECTLAQIYKEKDQDTGEYRGGPAYYIEKAFQHTRARKFMLVYAIIFAVCMVLSGGYFLLGIQANGVADAMRNAWGINVWLSAAVSAVLVGVIIMGGVKRIANFASLVVPFMAIIYILAAVIIMFVNFHHIDDVFSLIFRSAFDREAMFSGMLGSAIMWGVKRGIYSNEAGQGTGPQSAAAAEVSHPAKQGFVQAFAVYAGTLFVCSATAFIILSTDMYKVFEGESQDGPVRYAGQLADGVDVGPGFVQEGLNSFVPGIGAGFVALAIVLFAFTTVLAYYYMAETNLAYFNRWIPNHKVRVSLLIGLRVLAVASVVIGATTTPGNAWALGDIGVGVTTWLNIIAITIVQIPAHKALWDYHRQKKAGLDPVFEPEKLGIKNADFWTVRAMEERIAAKRAAGDSDSNDEIDGKSNPQ</sequence>
<dbReference type="EMBL" id="UARK01000001">
    <property type="protein sequence ID" value="SPW23707.1"/>
    <property type="molecule type" value="Genomic_DNA"/>
</dbReference>
<evidence type="ECO:0000256" key="7">
    <source>
        <dbReference type="ARBA" id="ARBA00022989"/>
    </source>
</evidence>
<dbReference type="PRINTS" id="PR00175">
    <property type="entry name" value="NAALASMPORT"/>
</dbReference>
<reference evidence="11 12" key="1">
    <citation type="submission" date="2018-06" db="EMBL/GenBank/DDBJ databases">
        <authorList>
            <consortium name="Pathogen Informatics"/>
            <person name="Doyle S."/>
        </authorList>
    </citation>
    <scope>NUCLEOTIDE SEQUENCE [LARGE SCALE GENOMIC DNA]</scope>
    <source>
        <strain evidence="11 12">NCTC10254</strain>
    </source>
</reference>
<dbReference type="NCBIfam" id="TIGR00835">
    <property type="entry name" value="agcS"/>
    <property type="match status" value="1"/>
</dbReference>
<evidence type="ECO:0000313" key="11">
    <source>
        <dbReference type="EMBL" id="SPW23707.1"/>
    </source>
</evidence>
<keyword evidence="7 9" id="KW-1133">Transmembrane helix</keyword>
<keyword evidence="8 9" id="KW-0472">Membrane</keyword>
<keyword evidence="5 9" id="KW-0812">Transmembrane</keyword>
<evidence type="ECO:0000256" key="6">
    <source>
        <dbReference type="ARBA" id="ARBA00022847"/>
    </source>
</evidence>
<dbReference type="RefSeq" id="WP_005524791.1">
    <property type="nucleotide sequence ID" value="NZ_CP050134.2"/>
</dbReference>
<dbReference type="Pfam" id="PF01235">
    <property type="entry name" value="Na_Ala_symp"/>
    <property type="match status" value="1"/>
</dbReference>
<feature type="region of interest" description="Disordered" evidence="10">
    <location>
        <begin position="504"/>
        <end position="523"/>
    </location>
</feature>
<keyword evidence="6 9" id="KW-0769">Symport</keyword>
<feature type="transmembrane region" description="Helical" evidence="9">
    <location>
        <begin position="182"/>
        <end position="203"/>
    </location>
</feature>
<feature type="transmembrane region" description="Helical" evidence="9">
    <location>
        <begin position="94"/>
        <end position="113"/>
    </location>
</feature>
<feature type="transmembrane region" description="Helical" evidence="9">
    <location>
        <begin position="304"/>
        <end position="322"/>
    </location>
</feature>
<dbReference type="PANTHER" id="PTHR30330">
    <property type="entry name" value="AGSS FAMILY TRANSPORTER, SODIUM-ALANINE"/>
    <property type="match status" value="1"/>
</dbReference>
<feature type="transmembrane region" description="Helical" evidence="9">
    <location>
        <begin position="363"/>
        <end position="388"/>
    </location>
</feature>
<evidence type="ECO:0000256" key="8">
    <source>
        <dbReference type="ARBA" id="ARBA00023136"/>
    </source>
</evidence>
<accession>A0A6H9XTV8</accession>
<evidence type="ECO:0000256" key="3">
    <source>
        <dbReference type="ARBA" id="ARBA00022448"/>
    </source>
</evidence>
<organism evidence="11 12">
    <name type="scientific">Corynebacterium matruchotii</name>
    <dbReference type="NCBI Taxonomy" id="43768"/>
    <lineage>
        <taxon>Bacteria</taxon>
        <taxon>Bacillati</taxon>
        <taxon>Actinomycetota</taxon>
        <taxon>Actinomycetes</taxon>
        <taxon>Mycobacteriales</taxon>
        <taxon>Corynebacteriaceae</taxon>
        <taxon>Corynebacterium</taxon>
    </lineage>
</organism>
<dbReference type="Gene3D" id="1.20.1740.10">
    <property type="entry name" value="Amino acid/polyamine transporter I"/>
    <property type="match status" value="1"/>
</dbReference>
<gene>
    <name evidence="11" type="primary">alsT_2</name>
    <name evidence="11" type="ORF">NCTC10254_00064</name>
</gene>
<dbReference type="GO" id="GO:0005886">
    <property type="term" value="C:plasma membrane"/>
    <property type="evidence" value="ECO:0007669"/>
    <property type="project" value="UniProtKB-SubCell"/>
</dbReference>
<comment type="subcellular location">
    <subcellularLocation>
        <location evidence="1 9">Cell membrane</location>
        <topology evidence="1 9">Multi-pass membrane protein</topology>
    </subcellularLocation>
</comment>
<keyword evidence="3 9" id="KW-0813">Transport</keyword>
<feature type="transmembrane region" description="Helical" evidence="9">
    <location>
        <begin position="255"/>
        <end position="273"/>
    </location>
</feature>
<keyword evidence="4 9" id="KW-1003">Cell membrane</keyword>
<evidence type="ECO:0000256" key="4">
    <source>
        <dbReference type="ARBA" id="ARBA00022475"/>
    </source>
</evidence>
<evidence type="ECO:0000256" key="10">
    <source>
        <dbReference type="SAM" id="MobiDB-lite"/>
    </source>
</evidence>
<dbReference type="AlphaFoldDB" id="A0A6H9XTV8"/>
<feature type="transmembrane region" description="Helical" evidence="9">
    <location>
        <begin position="409"/>
        <end position="428"/>
    </location>
</feature>
<dbReference type="PANTHER" id="PTHR30330:SF7">
    <property type="entry name" value="SODIUM_PROTON-DEPENDENT ALANINE CARRIER PROTEIN YRBD-RELATED"/>
    <property type="match status" value="1"/>
</dbReference>
<name>A0A6H9XTV8_9CORY</name>
<comment type="similarity">
    <text evidence="2 9">Belongs to the alanine or glycine:cation symporter (AGCS) (TC 2.A.25) family.</text>
</comment>
<proteinExistence type="inferred from homology"/>
<dbReference type="Proteomes" id="UP000249886">
    <property type="component" value="Unassembled WGS sequence"/>
</dbReference>
<protein>
    <submittedName>
        <fullName evidence="11">Amino-acid carrier protein</fullName>
    </submittedName>
</protein>
<evidence type="ECO:0000256" key="1">
    <source>
        <dbReference type="ARBA" id="ARBA00004651"/>
    </source>
</evidence>
<evidence type="ECO:0000256" key="2">
    <source>
        <dbReference type="ARBA" id="ARBA00009261"/>
    </source>
</evidence>